<dbReference type="GO" id="GO:0008168">
    <property type="term" value="F:methyltransferase activity"/>
    <property type="evidence" value="ECO:0007669"/>
    <property type="project" value="UniProtKB-KW"/>
</dbReference>
<evidence type="ECO:0000256" key="1">
    <source>
        <dbReference type="ARBA" id="ARBA00023115"/>
    </source>
</evidence>
<gene>
    <name evidence="2" type="ORF">MSL71_36510</name>
</gene>
<dbReference type="RefSeq" id="WP_180143184.1">
    <property type="nucleotide sequence ID" value="NZ_CAADHO010000007.1"/>
</dbReference>
<reference evidence="2 3" key="1">
    <citation type="submission" date="2019-03" db="EMBL/GenBank/DDBJ databases">
        <authorList>
            <person name="Nijsse B."/>
        </authorList>
    </citation>
    <scope>NUCLEOTIDE SEQUENCE [LARGE SCALE GENOMIC DNA]</scope>
    <source>
        <strain evidence="2">Desulfoluna butyratoxydans MSL71</strain>
    </source>
</reference>
<organism evidence="2 3">
    <name type="scientific">Desulfoluna butyratoxydans</name>
    <dbReference type="NCBI Taxonomy" id="231438"/>
    <lineage>
        <taxon>Bacteria</taxon>
        <taxon>Pseudomonadati</taxon>
        <taxon>Thermodesulfobacteriota</taxon>
        <taxon>Desulfobacteria</taxon>
        <taxon>Desulfobacterales</taxon>
        <taxon>Desulfolunaceae</taxon>
        <taxon>Desulfoluna</taxon>
    </lineage>
</organism>
<dbReference type="PANTHER" id="PTHR43317">
    <property type="entry name" value="THERMOSPERMINE SYNTHASE ACAULIS5"/>
    <property type="match status" value="1"/>
</dbReference>
<accession>A0A4V6ILS0</accession>
<evidence type="ECO:0000313" key="2">
    <source>
        <dbReference type="EMBL" id="VFQ45988.1"/>
    </source>
</evidence>
<keyword evidence="2" id="KW-0489">Methyltransferase</keyword>
<dbReference type="GO" id="GO:0006596">
    <property type="term" value="P:polyamine biosynthetic process"/>
    <property type="evidence" value="ECO:0007669"/>
    <property type="project" value="UniProtKB-KW"/>
</dbReference>
<dbReference type="SUPFAM" id="SSF53335">
    <property type="entry name" value="S-adenosyl-L-methionine-dependent methyltransferases"/>
    <property type="match status" value="1"/>
</dbReference>
<sequence>MIPWEFLGEADVPGGGTLRLTKRQDEFSIRTDGYELMNSRAHGSEEVLAREAVNRLGACDGRRILVGGLGMGYTLRAALDHAGKDAAVTVAELVPEVVDWNRDHYGHLAGHPLNDPRASVFVGDVADAIKEKGPWDAILLDVDNGPDGLTRSENDSLYSKAGILSAKRHLVPGGVLGVWSAHADPVFTKRLKGCGLAVEEVRVKARLKRGGKHTLWFAKNSK</sequence>
<dbReference type="Proteomes" id="UP000507962">
    <property type="component" value="Unassembled WGS sequence"/>
</dbReference>
<keyword evidence="3" id="KW-1185">Reference proteome</keyword>
<keyword evidence="1" id="KW-0620">Polyamine biosynthesis</keyword>
<dbReference type="Gene3D" id="3.40.50.150">
    <property type="entry name" value="Vaccinia Virus protein VP39"/>
    <property type="match status" value="1"/>
</dbReference>
<protein>
    <submittedName>
        <fullName evidence="2">S-adenosyl-l-methionine-dependent methyltransferase</fullName>
    </submittedName>
</protein>
<dbReference type="EMBL" id="CAADHO010000007">
    <property type="protein sequence ID" value="VFQ45988.1"/>
    <property type="molecule type" value="Genomic_DNA"/>
</dbReference>
<dbReference type="GO" id="GO:0032259">
    <property type="term" value="P:methylation"/>
    <property type="evidence" value="ECO:0007669"/>
    <property type="project" value="UniProtKB-KW"/>
</dbReference>
<dbReference type="PANTHER" id="PTHR43317:SF3">
    <property type="entry name" value="BLR2883 PROTEIN"/>
    <property type="match status" value="1"/>
</dbReference>
<name>A0A4V6ILS0_9BACT</name>
<keyword evidence="2" id="KW-0808">Transferase</keyword>
<proteinExistence type="predicted"/>
<evidence type="ECO:0000313" key="3">
    <source>
        <dbReference type="Proteomes" id="UP000507962"/>
    </source>
</evidence>
<dbReference type="InterPro" id="IPR029063">
    <property type="entry name" value="SAM-dependent_MTases_sf"/>
</dbReference>
<dbReference type="AlphaFoldDB" id="A0A4V6ILS0"/>